<dbReference type="AlphaFoldDB" id="A0A2S2CL28"/>
<name>A0A2S2CL28_9PROT</name>
<reference evidence="2" key="1">
    <citation type="submission" date="2018-05" db="EMBL/GenBank/DDBJ databases">
        <title>Azospirillum thermophila sp. nov., a novel isolated from hot spring.</title>
        <authorList>
            <person name="Zhao Z."/>
        </authorList>
    </citation>
    <scope>NUCLEOTIDE SEQUENCE [LARGE SCALE GENOMIC DNA]</scope>
    <source>
        <strain evidence="2">CFH 70021</strain>
    </source>
</reference>
<dbReference type="Proteomes" id="UP000245629">
    <property type="component" value="Chromosome 1"/>
</dbReference>
<dbReference type="KEGG" id="azz:DEW08_01780"/>
<sequence length="69" mass="7505">MAQQTVKLSDKGGYRDVNVEDLPRNVRAAVTDLAAKNPVANILVDQSGVLYRIHLTEPANIYLDVLAVA</sequence>
<accession>A0A2S2CL28</accession>
<organism evidence="1 2">
    <name type="scientific">Azospirillum thermophilum</name>
    <dbReference type="NCBI Taxonomy" id="2202148"/>
    <lineage>
        <taxon>Bacteria</taxon>
        <taxon>Pseudomonadati</taxon>
        <taxon>Pseudomonadota</taxon>
        <taxon>Alphaproteobacteria</taxon>
        <taxon>Rhodospirillales</taxon>
        <taxon>Azospirillaceae</taxon>
        <taxon>Azospirillum</taxon>
    </lineage>
</organism>
<gene>
    <name evidence="1" type="ORF">DEW08_01780</name>
</gene>
<evidence type="ECO:0000313" key="2">
    <source>
        <dbReference type="Proteomes" id="UP000245629"/>
    </source>
</evidence>
<dbReference type="EMBL" id="CP029352">
    <property type="protein sequence ID" value="AWK85080.1"/>
    <property type="molecule type" value="Genomic_DNA"/>
</dbReference>
<keyword evidence="2" id="KW-1185">Reference proteome</keyword>
<dbReference type="OrthoDB" id="7306730at2"/>
<protein>
    <submittedName>
        <fullName evidence="1">Uncharacterized protein</fullName>
    </submittedName>
</protein>
<dbReference type="RefSeq" id="WP_109323981.1">
    <property type="nucleotide sequence ID" value="NZ_CP029352.1"/>
</dbReference>
<proteinExistence type="predicted"/>
<evidence type="ECO:0000313" key="1">
    <source>
        <dbReference type="EMBL" id="AWK85080.1"/>
    </source>
</evidence>